<evidence type="ECO:0000313" key="4">
    <source>
        <dbReference type="Proteomes" id="UP001297581"/>
    </source>
</evidence>
<feature type="region of interest" description="Disordered" evidence="1">
    <location>
        <begin position="63"/>
        <end position="95"/>
    </location>
</feature>
<protein>
    <recommendedName>
        <fullName evidence="5">Pentapeptide MXKDX repeat protein</fullName>
    </recommendedName>
</protein>
<sequence length="95" mass="10443">MKTTLSVQLIGLMALSASFLAAAHDPKEHANPQEKPNCAAMKDMDHSKMDMSDPIMQAMMQQCANKMKTAEDADKQAAKGQEQTKAPKPHTNHQH</sequence>
<evidence type="ECO:0008006" key="5">
    <source>
        <dbReference type="Google" id="ProtNLM"/>
    </source>
</evidence>
<comment type="caution">
    <text evidence="3">The sequence shown here is derived from an EMBL/GenBank/DDBJ whole genome shotgun (WGS) entry which is preliminary data.</text>
</comment>
<feature type="compositionally biased region" description="Basic and acidic residues" evidence="1">
    <location>
        <begin position="68"/>
        <end position="77"/>
    </location>
</feature>
<evidence type="ECO:0000256" key="2">
    <source>
        <dbReference type="SAM" id="SignalP"/>
    </source>
</evidence>
<evidence type="ECO:0000313" key="3">
    <source>
        <dbReference type="EMBL" id="MCH4294730.1"/>
    </source>
</evidence>
<proteinExistence type="predicted"/>
<dbReference type="Proteomes" id="UP001297581">
    <property type="component" value="Unassembled WGS sequence"/>
</dbReference>
<keyword evidence="4" id="KW-1185">Reference proteome</keyword>
<feature type="signal peptide" evidence="2">
    <location>
        <begin position="1"/>
        <end position="23"/>
    </location>
</feature>
<keyword evidence="2" id="KW-0732">Signal</keyword>
<gene>
    <name evidence="3" type="ORF">MJ923_10500</name>
</gene>
<name>A0AAJ1BH89_9GAMM</name>
<feature type="chain" id="PRO_5042601255" description="Pentapeptide MXKDX repeat protein" evidence="2">
    <location>
        <begin position="24"/>
        <end position="95"/>
    </location>
</feature>
<dbReference type="AlphaFoldDB" id="A0AAJ1BH89"/>
<dbReference type="EMBL" id="JAKUDL010000003">
    <property type="protein sequence ID" value="MCH4294730.1"/>
    <property type="molecule type" value="Genomic_DNA"/>
</dbReference>
<dbReference type="RefSeq" id="WP_240591038.1">
    <property type="nucleotide sequence ID" value="NZ_JAKUDL010000003.1"/>
</dbReference>
<accession>A0AAJ1BH89</accession>
<evidence type="ECO:0000256" key="1">
    <source>
        <dbReference type="SAM" id="MobiDB-lite"/>
    </source>
</evidence>
<organism evidence="3 4">
    <name type="scientific">Shewanella zhuhaiensis</name>
    <dbReference type="NCBI Taxonomy" id="2919576"/>
    <lineage>
        <taxon>Bacteria</taxon>
        <taxon>Pseudomonadati</taxon>
        <taxon>Pseudomonadota</taxon>
        <taxon>Gammaproteobacteria</taxon>
        <taxon>Alteromonadales</taxon>
        <taxon>Shewanellaceae</taxon>
        <taxon>Shewanella</taxon>
    </lineage>
</organism>
<reference evidence="3 4" key="1">
    <citation type="submission" date="2022-02" db="EMBL/GenBank/DDBJ databases">
        <title>The genome sequence of Shewanella sp. 3B26.</title>
        <authorList>
            <person name="Du J."/>
        </authorList>
    </citation>
    <scope>NUCLEOTIDE SEQUENCE [LARGE SCALE GENOMIC DNA]</scope>
    <source>
        <strain evidence="3 4">3B26</strain>
    </source>
</reference>